<sequence length="294" mass="30877">MSPAGAEARPVPVPAWERAAGRLWHAALAGGFLVAWLTADEDTYRMHVFAGWWVVGAVLARLALAVVATPRGPLALVRPGRPAAMLAFAALVLVAVGAAGWSGVVADGHPAVEDLHEGLSNLALAAIGLHVGLVMWLVRGRWLRPRPSQRAPQPLRLLLLGGGLAAALLAAGPARAGDPARDALLAGLAKAARAEDPAFTAFSPERGEKLYRARTGANAELAACATCHGDDPTRPGRHAKTGREIRPAALSATPSRFTDPDKVTERFDRDCPAVLGRACSARDRGDYLTFLMSK</sequence>
<dbReference type="RefSeq" id="WP_377315452.1">
    <property type="nucleotide sequence ID" value="NZ_JBHUIY010000011.1"/>
</dbReference>
<evidence type="ECO:0000259" key="6">
    <source>
        <dbReference type="PROSITE" id="PS51007"/>
    </source>
</evidence>
<evidence type="ECO:0000256" key="2">
    <source>
        <dbReference type="ARBA" id="ARBA00022723"/>
    </source>
</evidence>
<name>A0ABW5C9U6_9PROT</name>
<dbReference type="Proteomes" id="UP001597296">
    <property type="component" value="Unassembled WGS sequence"/>
</dbReference>
<feature type="transmembrane region" description="Helical" evidence="5">
    <location>
        <begin position="157"/>
        <end position="174"/>
    </location>
</feature>
<feature type="transmembrane region" description="Helical" evidence="5">
    <location>
        <begin position="21"/>
        <end position="39"/>
    </location>
</feature>
<keyword evidence="8" id="KW-1185">Reference proteome</keyword>
<evidence type="ECO:0000256" key="3">
    <source>
        <dbReference type="ARBA" id="ARBA00023004"/>
    </source>
</evidence>
<dbReference type="InterPro" id="IPR009056">
    <property type="entry name" value="Cyt_c-like_dom"/>
</dbReference>
<dbReference type="Pfam" id="PF09086">
    <property type="entry name" value="DUF1924"/>
    <property type="match status" value="1"/>
</dbReference>
<evidence type="ECO:0000256" key="4">
    <source>
        <dbReference type="PROSITE-ProRule" id="PRU00433"/>
    </source>
</evidence>
<dbReference type="SUPFAM" id="SSF81342">
    <property type="entry name" value="Transmembrane di-heme cytochromes"/>
    <property type="match status" value="1"/>
</dbReference>
<comment type="caution">
    <text evidence="7">The sequence shown here is derived from an EMBL/GenBank/DDBJ whole genome shotgun (WGS) entry which is preliminary data.</text>
</comment>
<reference evidence="8" key="1">
    <citation type="journal article" date="2019" name="Int. J. Syst. Evol. Microbiol.">
        <title>The Global Catalogue of Microorganisms (GCM) 10K type strain sequencing project: providing services to taxonomists for standard genome sequencing and annotation.</title>
        <authorList>
            <consortium name="The Broad Institute Genomics Platform"/>
            <consortium name="The Broad Institute Genome Sequencing Center for Infectious Disease"/>
            <person name="Wu L."/>
            <person name="Ma J."/>
        </authorList>
    </citation>
    <scope>NUCLEOTIDE SEQUENCE [LARGE SCALE GENOMIC DNA]</scope>
    <source>
        <strain evidence="8">KCTC 15012</strain>
    </source>
</reference>
<dbReference type="InterPro" id="IPR036909">
    <property type="entry name" value="Cyt_c-like_dom_sf"/>
</dbReference>
<feature type="transmembrane region" description="Helical" evidence="5">
    <location>
        <begin position="51"/>
        <end position="71"/>
    </location>
</feature>
<feature type="transmembrane region" description="Helical" evidence="5">
    <location>
        <begin position="83"/>
        <end position="106"/>
    </location>
</feature>
<keyword evidence="5" id="KW-0812">Transmembrane</keyword>
<keyword evidence="5" id="KW-0472">Membrane</keyword>
<dbReference type="InterPro" id="IPR015170">
    <property type="entry name" value="DUF1924_SHP"/>
</dbReference>
<keyword evidence="3 4" id="KW-0408">Iron</keyword>
<organism evidence="7 8">
    <name type="scientific">Phaeospirillum tilakii</name>
    <dbReference type="NCBI Taxonomy" id="741673"/>
    <lineage>
        <taxon>Bacteria</taxon>
        <taxon>Pseudomonadati</taxon>
        <taxon>Pseudomonadota</taxon>
        <taxon>Alphaproteobacteria</taxon>
        <taxon>Rhodospirillales</taxon>
        <taxon>Rhodospirillaceae</taxon>
        <taxon>Phaeospirillum</taxon>
    </lineage>
</organism>
<dbReference type="SUPFAM" id="SSF46626">
    <property type="entry name" value="Cytochrome c"/>
    <property type="match status" value="1"/>
</dbReference>
<feature type="transmembrane region" description="Helical" evidence="5">
    <location>
        <begin position="118"/>
        <end position="137"/>
    </location>
</feature>
<protein>
    <submittedName>
        <fullName evidence="7">DUF1924 domain-containing protein</fullName>
    </submittedName>
</protein>
<accession>A0ABW5C9U6</accession>
<evidence type="ECO:0000313" key="7">
    <source>
        <dbReference type="EMBL" id="MFD2233628.1"/>
    </source>
</evidence>
<dbReference type="PROSITE" id="PS51007">
    <property type="entry name" value="CYTC"/>
    <property type="match status" value="1"/>
</dbReference>
<evidence type="ECO:0000256" key="5">
    <source>
        <dbReference type="SAM" id="Phobius"/>
    </source>
</evidence>
<feature type="domain" description="Cytochrome c" evidence="6">
    <location>
        <begin position="202"/>
        <end position="294"/>
    </location>
</feature>
<evidence type="ECO:0000256" key="1">
    <source>
        <dbReference type="ARBA" id="ARBA00022617"/>
    </source>
</evidence>
<dbReference type="Gene3D" id="1.10.760.10">
    <property type="entry name" value="Cytochrome c-like domain"/>
    <property type="match status" value="1"/>
</dbReference>
<proteinExistence type="predicted"/>
<dbReference type="EMBL" id="JBHUIY010000011">
    <property type="protein sequence ID" value="MFD2233628.1"/>
    <property type="molecule type" value="Genomic_DNA"/>
</dbReference>
<keyword evidence="1 4" id="KW-0349">Heme</keyword>
<gene>
    <name evidence="7" type="ORF">ACFSNB_07415</name>
</gene>
<evidence type="ECO:0000313" key="8">
    <source>
        <dbReference type="Proteomes" id="UP001597296"/>
    </source>
</evidence>
<keyword evidence="5" id="KW-1133">Transmembrane helix</keyword>
<dbReference type="InterPro" id="IPR016174">
    <property type="entry name" value="Di-haem_cyt_TM"/>
</dbReference>
<keyword evidence="2 4" id="KW-0479">Metal-binding</keyword>